<organism evidence="5 6">
    <name type="scientific">Prorocentrum cordatum</name>
    <dbReference type="NCBI Taxonomy" id="2364126"/>
    <lineage>
        <taxon>Eukaryota</taxon>
        <taxon>Sar</taxon>
        <taxon>Alveolata</taxon>
        <taxon>Dinophyceae</taxon>
        <taxon>Prorocentrales</taxon>
        <taxon>Prorocentraceae</taxon>
        <taxon>Prorocentrum</taxon>
    </lineage>
</organism>
<sequence length="109" mass="11887">PRRTADAVGKLVEVLSDSKRARAEVPGLLVEDPTGTRTLLSPDELGSFTQLSACQVEQCQRFSFPHSLAVLGRSLRSTYDDVVVVDGTLVVCECVRVSHSQGVLCIKWE</sequence>
<evidence type="ECO:0000256" key="2">
    <source>
        <dbReference type="ARBA" id="ARBA00022664"/>
    </source>
</evidence>
<dbReference type="Pfam" id="PF11718">
    <property type="entry name" value="CPSF73-100_C"/>
    <property type="match status" value="1"/>
</dbReference>
<reference evidence="5" key="1">
    <citation type="submission" date="2023-10" db="EMBL/GenBank/DDBJ databases">
        <authorList>
            <person name="Chen Y."/>
            <person name="Shah S."/>
            <person name="Dougan E. K."/>
            <person name="Thang M."/>
            <person name="Chan C."/>
        </authorList>
    </citation>
    <scope>NUCLEOTIDE SEQUENCE [LARGE SCALE GENOMIC DNA]</scope>
</reference>
<accession>A0ABN9SCD2</accession>
<comment type="subcellular location">
    <subcellularLocation>
        <location evidence="1">Nucleus</location>
    </subcellularLocation>
</comment>
<keyword evidence="6" id="KW-1185">Reference proteome</keyword>
<proteinExistence type="predicted"/>
<protein>
    <recommendedName>
        <fullName evidence="4">Pre-mRNA 3'-end-processing endonuclease polyadenylation factor C-term domain-containing protein</fullName>
    </recommendedName>
</protein>
<keyword evidence="3" id="KW-0539">Nucleus</keyword>
<keyword evidence="2" id="KW-0507">mRNA processing</keyword>
<evidence type="ECO:0000256" key="3">
    <source>
        <dbReference type="ARBA" id="ARBA00023242"/>
    </source>
</evidence>
<evidence type="ECO:0000313" key="6">
    <source>
        <dbReference type="Proteomes" id="UP001189429"/>
    </source>
</evidence>
<evidence type="ECO:0000259" key="4">
    <source>
        <dbReference type="Pfam" id="PF11718"/>
    </source>
</evidence>
<evidence type="ECO:0000256" key="1">
    <source>
        <dbReference type="ARBA" id="ARBA00004123"/>
    </source>
</evidence>
<gene>
    <name evidence="5" type="ORF">PCOR1329_LOCUS28285</name>
</gene>
<comment type="caution">
    <text evidence="5">The sequence shown here is derived from an EMBL/GenBank/DDBJ whole genome shotgun (WGS) entry which is preliminary data.</text>
</comment>
<feature type="domain" description="Pre-mRNA 3'-end-processing endonuclease polyadenylation factor C-term" evidence="4">
    <location>
        <begin position="25"/>
        <end position="109"/>
    </location>
</feature>
<dbReference type="Proteomes" id="UP001189429">
    <property type="component" value="Unassembled WGS sequence"/>
</dbReference>
<evidence type="ECO:0000313" key="5">
    <source>
        <dbReference type="EMBL" id="CAK0829290.1"/>
    </source>
</evidence>
<dbReference type="EMBL" id="CAUYUJ010010405">
    <property type="protein sequence ID" value="CAK0829290.1"/>
    <property type="molecule type" value="Genomic_DNA"/>
</dbReference>
<feature type="non-terminal residue" evidence="5">
    <location>
        <position position="1"/>
    </location>
</feature>
<name>A0ABN9SCD2_9DINO</name>
<dbReference type="InterPro" id="IPR021718">
    <property type="entry name" value="CPSF73-100_C"/>
</dbReference>
<feature type="non-terminal residue" evidence="5">
    <location>
        <position position="109"/>
    </location>
</feature>